<dbReference type="PIRSF" id="PIRSF001191">
    <property type="entry name" value="Peptidase_M10A_matrix"/>
    <property type="match status" value="1"/>
</dbReference>
<comment type="function">
    <text evidence="21">Endopeptidase that degrades various components of the extracellular matrix, such as aggrecan and cartilage oligomeric matrix protein (comp), during development, haemostasis and pathological conditions (arthritic disease). May also play a role in neovascularization or angiogenesis. Hydrolyzes collagen type IV, laminin, nidogen, nascin-C isoform, fibronectin, and type I gelatin.</text>
</comment>
<feature type="binding site" evidence="26">
    <location>
        <position position="182"/>
    </location>
    <ligand>
        <name>Zn(2+)</name>
        <dbReference type="ChEBI" id="CHEBI:29105"/>
        <label>1</label>
    </ligand>
</feature>
<dbReference type="FunFam" id="2.110.10.10:FF:000021">
    <property type="entry name" value="Matrix metallopeptidase 19"/>
    <property type="match status" value="1"/>
</dbReference>
<dbReference type="CDD" id="cd04278">
    <property type="entry name" value="ZnMc_MMP"/>
    <property type="match status" value="1"/>
</dbReference>
<dbReference type="GO" id="GO:0030198">
    <property type="term" value="P:extracellular matrix organization"/>
    <property type="evidence" value="ECO:0000318"/>
    <property type="project" value="GO_Central"/>
</dbReference>
<feature type="binding site" evidence="26">
    <location>
        <position position="192"/>
    </location>
    <ligand>
        <name>Zn(2+)</name>
        <dbReference type="ChEBI" id="CHEBI:29105"/>
        <label>1</label>
    </ligand>
</feature>
<dbReference type="PANTHER" id="PTHR10201:SF166">
    <property type="entry name" value="MATRIX METALLOPROTEINASE-19"/>
    <property type="match status" value="1"/>
</dbReference>
<dbReference type="AlphaFoldDB" id="W5M9J9"/>
<feature type="binding site" evidence="25">
    <location>
        <position position="215"/>
    </location>
    <ligand>
        <name>Zn(2+)</name>
        <dbReference type="ChEBI" id="CHEBI:29105"/>
        <label>2</label>
        <note>catalytic</note>
    </ligand>
</feature>
<keyword evidence="14 25" id="KW-0862">Zinc</keyword>
<feature type="binding site" evidence="25">
    <location>
        <position position="225"/>
    </location>
    <ligand>
        <name>Zn(2+)</name>
        <dbReference type="ChEBI" id="CHEBI:29105"/>
        <label>2</label>
        <note>catalytic</note>
    </ligand>
</feature>
<feature type="binding site" evidence="26">
    <location>
        <position position="157"/>
    </location>
    <ligand>
        <name>Ca(2+)</name>
        <dbReference type="ChEBI" id="CHEBI:29108"/>
        <label>2</label>
    </ligand>
</feature>
<dbReference type="HOGENOM" id="CLU_015489_8_3_1"/>
<dbReference type="GO" id="GO:0004222">
    <property type="term" value="F:metalloendopeptidase activity"/>
    <property type="evidence" value="ECO:0000318"/>
    <property type="project" value="GO_Central"/>
</dbReference>
<dbReference type="InterPro" id="IPR021190">
    <property type="entry name" value="Pept_M10A"/>
</dbReference>
<dbReference type="GO" id="GO:0008270">
    <property type="term" value="F:zinc ion binding"/>
    <property type="evidence" value="ECO:0007669"/>
    <property type="project" value="InterPro"/>
</dbReference>
<keyword evidence="11" id="KW-0677">Repeat</keyword>
<feature type="domain" description="Peptidase metallopeptidase" evidence="30">
    <location>
        <begin position="104"/>
        <end position="260"/>
    </location>
</feature>
<evidence type="ECO:0000256" key="23">
    <source>
        <dbReference type="ARBA" id="ARBA00083944"/>
    </source>
</evidence>
<feature type="binding site" evidence="26">
    <location>
        <position position="300"/>
    </location>
    <ligand>
        <name>Ca(2+)</name>
        <dbReference type="ChEBI" id="CHEBI:29108"/>
        <label>4</label>
    </ligand>
</feature>
<evidence type="ECO:0000256" key="24">
    <source>
        <dbReference type="PIRSR" id="PIRSR001191-1"/>
    </source>
</evidence>
<feature type="binding site" evidence="26">
    <location>
        <position position="389"/>
    </location>
    <ligand>
        <name>Ca(2+)</name>
        <dbReference type="ChEBI" id="CHEBI:29108"/>
        <label>5</label>
    </ligand>
</feature>
<feature type="binding site" evidence="26">
    <location>
        <position position="194"/>
    </location>
    <ligand>
        <name>Ca(2+)</name>
        <dbReference type="ChEBI" id="CHEBI:29108"/>
        <label>3</label>
    </ligand>
</feature>
<dbReference type="GO" id="GO:0030154">
    <property type="term" value="P:cell differentiation"/>
    <property type="evidence" value="ECO:0007669"/>
    <property type="project" value="UniProtKB-KW"/>
</dbReference>
<feature type="binding site" evidence="26">
    <location>
        <position position="302"/>
    </location>
    <ligand>
        <name>Ca(2+)</name>
        <dbReference type="ChEBI" id="CHEBI:29108"/>
        <label>5</label>
    </ligand>
</feature>
<evidence type="ECO:0000256" key="12">
    <source>
        <dbReference type="ARBA" id="ARBA00022782"/>
    </source>
</evidence>
<dbReference type="InterPro" id="IPR024079">
    <property type="entry name" value="MetalloPept_cat_dom_sf"/>
</dbReference>
<reference evidence="31" key="3">
    <citation type="submission" date="2025-09" db="UniProtKB">
        <authorList>
            <consortium name="Ensembl"/>
        </authorList>
    </citation>
    <scope>IDENTIFICATION</scope>
</reference>
<comment type="subcellular location">
    <subcellularLocation>
        <location evidence="1">Secreted</location>
        <location evidence="1">Extracellular space</location>
        <location evidence="1">Extracellular matrix</location>
    </subcellularLocation>
</comment>
<dbReference type="EMBL" id="AHAT01018652">
    <property type="status" value="NOT_ANNOTATED_CDS"/>
    <property type="molecule type" value="Genomic_DNA"/>
</dbReference>
<dbReference type="GO" id="GO:0030574">
    <property type="term" value="P:collagen catabolic process"/>
    <property type="evidence" value="ECO:0000318"/>
    <property type="project" value="GO_Central"/>
</dbReference>
<keyword evidence="7" id="KW-0037">Angiogenesis</keyword>
<comment type="cofactor">
    <cofactor evidence="26">
        <name>Ca(2+)</name>
        <dbReference type="ChEBI" id="CHEBI:29108"/>
    </cofactor>
    <text evidence="26">Can bind about 5 Ca(2+) ions per subunit.</text>
</comment>
<dbReference type="STRING" id="7918.ENSLOCP00000005058"/>
<evidence type="ECO:0000256" key="6">
    <source>
        <dbReference type="ARBA" id="ARBA00022553"/>
    </source>
</evidence>
<dbReference type="InterPro" id="IPR036365">
    <property type="entry name" value="PGBD-like_sf"/>
</dbReference>
<feature type="binding site" evidence="26">
    <location>
        <position position="344"/>
    </location>
    <ligand>
        <name>Ca(2+)</name>
        <dbReference type="ChEBI" id="CHEBI:29108"/>
        <label>4</label>
    </ligand>
</feature>
<keyword evidence="10 29" id="KW-0732">Signal</keyword>
<dbReference type="PROSITE" id="PS00024">
    <property type="entry name" value="HEMOPEXIN"/>
    <property type="match status" value="1"/>
</dbReference>
<dbReference type="MEROPS" id="M10.021"/>
<feature type="binding site" evidence="26">
    <location>
        <position position="175"/>
    </location>
    <ligand>
        <name>Ca(2+)</name>
        <dbReference type="ChEBI" id="CHEBI:29108"/>
        <label>3</label>
    </ligand>
</feature>
<dbReference type="InterPro" id="IPR018487">
    <property type="entry name" value="Hemopexin-like_repeat"/>
</dbReference>
<reference evidence="31" key="2">
    <citation type="submission" date="2025-08" db="UniProtKB">
        <authorList>
            <consortium name="Ensembl"/>
        </authorList>
    </citation>
    <scope>IDENTIFICATION</scope>
</reference>
<dbReference type="CTD" id="4327"/>
<sequence>MPSLRPLLLLSTVALSALSSVMDRRNEYTEATDYLKQYGYLSTPLDPQASGFQPEEIEEALRVFQRVTQLPVTGTIDKATLAMMRRPRCGIEDPFNQKTFKYRLLGRWRKKNLTYRIHNHTPDLGLAETRAAIQSAFHYWSEVAPLTFQEVTGGRADIKISFHRRSHACSVAFDGPGRVLAHADVPESGIVHFDEDEYWTEGTSRGANLRIIAAHEIGHALGLGHSQYPSALMGPVYNGYKSNFWLHPDDVRAIQALYGKRVPSVPSVPSEPQAPAPSVPPAVVPDEQGDVPDPCTADLDAIMLGPYRKTYAFSGQYMWTVSDLGHNRPMKISLLWKSLPGNLDAAVHSQRTNKTYFLKGDKVWRYTGFRLDYGYPKPLTRIPPNIDAALYWDVNQKIFFFKGDGYWQWDELVYNDLSMYPKPISQLFTGVPSHPGSAFTWTNGKIYFFKGDRYWRVNEQLRAERGYPQSKRERWMQCHK</sequence>
<dbReference type="GeneID" id="102688963"/>
<dbReference type="InterPro" id="IPR033739">
    <property type="entry name" value="M10A_MMP"/>
</dbReference>
<dbReference type="InterPro" id="IPR006026">
    <property type="entry name" value="Peptidase_Metallo"/>
</dbReference>
<keyword evidence="8" id="KW-0645">Protease</keyword>
<feature type="binding site" evidence="26">
    <location>
        <position position="174"/>
    </location>
    <ligand>
        <name>Ca(2+)</name>
        <dbReference type="ChEBI" id="CHEBI:29108"/>
        <label>3</label>
    </ligand>
</feature>
<keyword evidence="32" id="KW-1185">Reference proteome</keyword>
<dbReference type="InterPro" id="IPR000585">
    <property type="entry name" value="Hemopexin-like_dom"/>
</dbReference>
<dbReference type="CDD" id="cd00094">
    <property type="entry name" value="HX"/>
    <property type="match status" value="1"/>
</dbReference>
<evidence type="ECO:0000256" key="19">
    <source>
        <dbReference type="ARBA" id="ARBA00023157"/>
    </source>
</evidence>
<dbReference type="GO" id="GO:0006508">
    <property type="term" value="P:proteolysis"/>
    <property type="evidence" value="ECO:0007669"/>
    <property type="project" value="UniProtKB-KW"/>
</dbReference>
<feature type="binding site" evidence="26">
    <location>
        <position position="197"/>
    </location>
    <ligand>
        <name>Ca(2+)</name>
        <dbReference type="ChEBI" id="CHEBI:29108"/>
        <label>1</label>
    </ligand>
</feature>
<organism evidence="31 32">
    <name type="scientific">Lepisosteus oculatus</name>
    <name type="common">Spotted gar</name>
    <dbReference type="NCBI Taxonomy" id="7918"/>
    <lineage>
        <taxon>Eukaryota</taxon>
        <taxon>Metazoa</taxon>
        <taxon>Chordata</taxon>
        <taxon>Craniata</taxon>
        <taxon>Vertebrata</taxon>
        <taxon>Euteleostomi</taxon>
        <taxon>Actinopterygii</taxon>
        <taxon>Neopterygii</taxon>
        <taxon>Holostei</taxon>
        <taxon>Semionotiformes</taxon>
        <taxon>Lepisosteidae</taxon>
        <taxon>Lepisosteus</taxon>
    </lineage>
</organism>
<keyword evidence="9 25" id="KW-0479">Metal-binding</keyword>
<evidence type="ECO:0000313" key="32">
    <source>
        <dbReference type="Proteomes" id="UP000018468"/>
    </source>
</evidence>
<keyword evidence="13" id="KW-0378">Hydrolase</keyword>
<keyword evidence="19" id="KW-1015">Disulfide bond</keyword>
<keyword evidence="3" id="KW-0217">Developmental protein</keyword>
<accession>W5M9J9</accession>
<keyword evidence="4" id="KW-0964">Secreted</keyword>
<dbReference type="GeneTree" id="ENSGT00940000158593"/>
<keyword evidence="12" id="KW-0221">Differentiation</keyword>
<feature type="binding site" evidence="26">
    <location>
        <position position="233"/>
    </location>
    <ligand>
        <name>Zn(2+)</name>
        <dbReference type="ChEBI" id="CHEBI:29105"/>
        <label>2</label>
        <note>catalytic</note>
    </ligand>
</feature>
<dbReference type="InterPro" id="IPR036375">
    <property type="entry name" value="Hemopexin-like_dom_sf"/>
</dbReference>
<feature type="modified residue" description="Phosphotyrosine; by PKDCC" evidence="27">
    <location>
        <position position="375"/>
    </location>
</feature>
<keyword evidence="6" id="KW-0597">Phosphoprotein</keyword>
<evidence type="ECO:0000256" key="20">
    <source>
        <dbReference type="ARBA" id="ARBA00023180"/>
    </source>
</evidence>
<dbReference type="InParanoid" id="W5M9J9"/>
<dbReference type="OrthoDB" id="406838at2759"/>
<dbReference type="OMA" id="EVHYGRA"/>
<dbReference type="SMART" id="SM00120">
    <property type="entry name" value="HX"/>
    <property type="match status" value="4"/>
</dbReference>
<feature type="repeat" description="Hemopexin" evidence="28">
    <location>
        <begin position="383"/>
        <end position="431"/>
    </location>
</feature>
<evidence type="ECO:0000256" key="8">
    <source>
        <dbReference type="ARBA" id="ARBA00022670"/>
    </source>
</evidence>
<evidence type="ECO:0000256" key="21">
    <source>
        <dbReference type="ARBA" id="ARBA00057336"/>
    </source>
</evidence>
<dbReference type="FunFam" id="2.110.10.10:FF:000008">
    <property type="entry name" value="Matrix metallopeptidase 19"/>
    <property type="match status" value="1"/>
</dbReference>
<feature type="binding site" evidence="26">
    <location>
        <position position="197"/>
    </location>
    <ligand>
        <name>Ca(2+)</name>
        <dbReference type="ChEBI" id="CHEBI:29108"/>
        <label>3</label>
    </ligand>
</feature>
<evidence type="ECO:0000256" key="28">
    <source>
        <dbReference type="PROSITE-ProRule" id="PRU01011"/>
    </source>
</evidence>
<evidence type="ECO:0000256" key="5">
    <source>
        <dbReference type="ARBA" id="ARBA00022530"/>
    </source>
</evidence>
<dbReference type="SUPFAM" id="SSF55486">
    <property type="entry name" value="Metalloproteases ('zincins'), catalytic domain"/>
    <property type="match status" value="1"/>
</dbReference>
<dbReference type="Pfam" id="PF00413">
    <property type="entry name" value="Peptidase_M10"/>
    <property type="match status" value="1"/>
</dbReference>
<feature type="binding site" evidence="26">
    <location>
        <position position="167"/>
    </location>
    <ligand>
        <name>Zn(2+)</name>
        <dbReference type="ChEBI" id="CHEBI:29105"/>
        <label>1</label>
    </ligand>
</feature>
<evidence type="ECO:0000256" key="13">
    <source>
        <dbReference type="ARBA" id="ARBA00022801"/>
    </source>
</evidence>
<feature type="repeat" description="Hemopexin" evidence="28">
    <location>
        <begin position="340"/>
        <end position="378"/>
    </location>
</feature>
<evidence type="ECO:0000256" key="2">
    <source>
        <dbReference type="ARBA" id="ARBA00010370"/>
    </source>
</evidence>
<comment type="similarity">
    <text evidence="2">Belongs to the peptidase M10A family.</text>
</comment>
<keyword evidence="16" id="KW-0482">Metalloprotease</keyword>
<evidence type="ECO:0000256" key="27">
    <source>
        <dbReference type="PIRSR" id="PIRSR621190-4"/>
    </source>
</evidence>
<evidence type="ECO:0000256" key="18">
    <source>
        <dbReference type="ARBA" id="ARBA00023145"/>
    </source>
</evidence>
<dbReference type="GO" id="GO:0031012">
    <property type="term" value="C:extracellular matrix"/>
    <property type="evidence" value="ECO:0007669"/>
    <property type="project" value="InterPro"/>
</dbReference>
<evidence type="ECO:0000256" key="10">
    <source>
        <dbReference type="ARBA" id="ARBA00022729"/>
    </source>
</evidence>
<dbReference type="Proteomes" id="UP000018468">
    <property type="component" value="Linkage group LG4"/>
</dbReference>
<dbReference type="GO" id="GO:0001525">
    <property type="term" value="P:angiogenesis"/>
    <property type="evidence" value="ECO:0007669"/>
    <property type="project" value="UniProtKB-KW"/>
</dbReference>
<dbReference type="SUPFAM" id="SSF47090">
    <property type="entry name" value="PGBD-like"/>
    <property type="match status" value="1"/>
</dbReference>
<dbReference type="InterPro" id="IPR018486">
    <property type="entry name" value="Hemopexin_CS"/>
</dbReference>
<reference evidence="32" key="1">
    <citation type="submission" date="2011-12" db="EMBL/GenBank/DDBJ databases">
        <title>The Draft Genome of Lepisosteus oculatus.</title>
        <authorList>
            <consortium name="The Broad Institute Genome Assembly &amp; Analysis Group"/>
            <consortium name="Computational R&amp;D Group"/>
            <consortium name="and Sequencing Platform"/>
            <person name="Di Palma F."/>
            <person name="Alfoldi J."/>
            <person name="Johnson J."/>
            <person name="Berlin A."/>
            <person name="Gnerre S."/>
            <person name="Jaffe D."/>
            <person name="MacCallum I."/>
            <person name="Young S."/>
            <person name="Walker B.J."/>
            <person name="Lander E.S."/>
            <person name="Lindblad-Toh K."/>
        </authorList>
    </citation>
    <scope>NUCLEOTIDE SEQUENCE [LARGE SCALE GENOMIC DNA]</scope>
</reference>
<evidence type="ECO:0000256" key="25">
    <source>
        <dbReference type="PIRSR" id="PIRSR001191-2"/>
    </source>
</evidence>
<dbReference type="KEGG" id="loc:102688963"/>
<dbReference type="SMART" id="SM00235">
    <property type="entry name" value="ZnMc"/>
    <property type="match status" value="1"/>
</dbReference>
<dbReference type="FunFam" id="3.40.390.10:FF:000027">
    <property type="entry name" value="Matrix metallopeptidase 19"/>
    <property type="match status" value="1"/>
</dbReference>
<evidence type="ECO:0000256" key="17">
    <source>
        <dbReference type="ARBA" id="ARBA00023105"/>
    </source>
</evidence>
<evidence type="ECO:0000256" key="29">
    <source>
        <dbReference type="SAM" id="SignalP"/>
    </source>
</evidence>
<dbReference type="Pfam" id="PF01471">
    <property type="entry name" value="PG_binding_1"/>
    <property type="match status" value="1"/>
</dbReference>
<dbReference type="InterPro" id="IPR002477">
    <property type="entry name" value="Peptidoglycan-bd-like"/>
</dbReference>
<evidence type="ECO:0000256" key="4">
    <source>
        <dbReference type="ARBA" id="ARBA00022525"/>
    </source>
</evidence>
<evidence type="ECO:0000256" key="15">
    <source>
        <dbReference type="ARBA" id="ARBA00022837"/>
    </source>
</evidence>
<dbReference type="InterPro" id="IPR001818">
    <property type="entry name" value="Pept_M10_metallopeptidase"/>
</dbReference>
<evidence type="ECO:0000256" key="22">
    <source>
        <dbReference type="ARBA" id="ARBA00074056"/>
    </source>
</evidence>
<feature type="repeat" description="Hemopexin" evidence="28">
    <location>
        <begin position="432"/>
        <end position="478"/>
    </location>
</feature>
<evidence type="ECO:0000256" key="14">
    <source>
        <dbReference type="ARBA" id="ARBA00022833"/>
    </source>
</evidence>
<keyword evidence="20" id="KW-0325">Glycoprotein</keyword>
<feature type="active site" evidence="24">
    <location>
        <position position="216"/>
    </location>
</feature>
<feature type="binding site" description="in inhibited form" evidence="26">
    <location>
        <position position="89"/>
    </location>
    <ligand>
        <name>Zn(2+)</name>
        <dbReference type="ChEBI" id="CHEBI:29105"/>
        <label>2</label>
        <note>catalytic</note>
    </ligand>
</feature>
<dbReference type="PANTHER" id="PTHR10201">
    <property type="entry name" value="MATRIX METALLOPROTEINASE"/>
    <property type="match status" value="1"/>
</dbReference>
<keyword evidence="15 26" id="KW-0106">Calcium</keyword>
<name>W5M9J9_LEPOC</name>
<feature type="chain" id="PRO_5004865895" description="Matrix metalloproteinase-19" evidence="29">
    <location>
        <begin position="20"/>
        <end position="480"/>
    </location>
</feature>
<evidence type="ECO:0000313" key="31">
    <source>
        <dbReference type="Ensembl" id="ENSLOCP00000005058.1"/>
    </source>
</evidence>
<evidence type="ECO:0000256" key="11">
    <source>
        <dbReference type="ARBA" id="ARBA00022737"/>
    </source>
</evidence>
<dbReference type="SUPFAM" id="SSF50923">
    <property type="entry name" value="Hemopexin-like domain"/>
    <property type="match status" value="1"/>
</dbReference>
<evidence type="ECO:0000256" key="1">
    <source>
        <dbReference type="ARBA" id="ARBA00004498"/>
    </source>
</evidence>
<keyword evidence="5" id="KW-0272">Extracellular matrix</keyword>
<dbReference type="PROSITE" id="PS51642">
    <property type="entry name" value="HEMOPEXIN_2"/>
    <property type="match status" value="3"/>
</dbReference>
<feature type="binding site" evidence="26">
    <location>
        <position position="123"/>
    </location>
    <ligand>
        <name>Ca(2+)</name>
        <dbReference type="ChEBI" id="CHEBI:29108"/>
        <label>1</label>
    </ligand>
</feature>
<feature type="binding site" evidence="26">
    <location>
        <position position="346"/>
    </location>
    <ligand>
        <name>Ca(2+)</name>
        <dbReference type="ChEBI" id="CHEBI:29108"/>
        <label>5</label>
    </ligand>
</feature>
<evidence type="ECO:0000256" key="7">
    <source>
        <dbReference type="ARBA" id="ARBA00022657"/>
    </source>
</evidence>
<feature type="signal peptide" evidence="29">
    <location>
        <begin position="1"/>
        <end position="19"/>
    </location>
</feature>
<evidence type="ECO:0000256" key="9">
    <source>
        <dbReference type="ARBA" id="ARBA00022723"/>
    </source>
</evidence>
<dbReference type="GO" id="GO:0005615">
    <property type="term" value="C:extracellular space"/>
    <property type="evidence" value="ECO:0000318"/>
    <property type="project" value="GO_Central"/>
</dbReference>
<feature type="binding site" evidence="25">
    <location>
        <position position="219"/>
    </location>
    <ligand>
        <name>Zn(2+)</name>
        <dbReference type="ChEBI" id="CHEBI:29105"/>
        <label>2</label>
        <note>catalytic</note>
    </ligand>
</feature>
<keyword evidence="18" id="KW-0865">Zymogen</keyword>
<dbReference type="Gene3D" id="3.40.390.10">
    <property type="entry name" value="Collagenase (Catalytic Domain)"/>
    <property type="match status" value="1"/>
</dbReference>
<evidence type="ECO:0000259" key="30">
    <source>
        <dbReference type="SMART" id="SM00235"/>
    </source>
</evidence>
<dbReference type="Gene3D" id="2.110.10.10">
    <property type="entry name" value="Hemopexin-like domain"/>
    <property type="match status" value="2"/>
</dbReference>
<dbReference type="eggNOG" id="KOG1565">
    <property type="taxonomic scope" value="Eukaryota"/>
</dbReference>
<comment type="cofactor">
    <cofactor evidence="26">
        <name>Zn(2+)</name>
        <dbReference type="ChEBI" id="CHEBI:29105"/>
    </cofactor>
    <text evidence="26">Binds 2 Zn(2+) ions per subunit.</text>
</comment>
<proteinExistence type="inferred from homology"/>
<evidence type="ECO:0000256" key="26">
    <source>
        <dbReference type="PIRSR" id="PIRSR621190-2"/>
    </source>
</evidence>
<dbReference type="PRINTS" id="PR00138">
    <property type="entry name" value="MATRIXIN"/>
</dbReference>
<dbReference type="Ensembl" id="ENSLOCT00000005066.1">
    <property type="protein sequence ID" value="ENSLOCP00000005058.1"/>
    <property type="gene ID" value="ENSLOCG00000004229.1"/>
</dbReference>
<protein>
    <recommendedName>
        <fullName evidence="22">Matrix metalloproteinase-19</fullName>
    </recommendedName>
    <alternativeName>
        <fullName evidence="23">Matrix metalloproteinase RASI</fullName>
    </alternativeName>
</protein>
<evidence type="ECO:0000256" key="3">
    <source>
        <dbReference type="ARBA" id="ARBA00022473"/>
    </source>
</evidence>
<evidence type="ECO:0000256" key="16">
    <source>
        <dbReference type="ARBA" id="ARBA00023049"/>
    </source>
</evidence>
<keyword evidence="17" id="KW-0177">Collagen degradation</keyword>
<dbReference type="Pfam" id="PF00045">
    <property type="entry name" value="Hemopexin"/>
    <property type="match status" value="3"/>
</dbReference>
<dbReference type="Bgee" id="ENSLOCG00000004229">
    <property type="expression patterns" value="Expressed in zone of skin and 12 other cell types or tissues"/>
</dbReference>